<sequence length="497" mass="55223">MQPTLLSKSFQLDNSRREPLNSVTSLQSDGTELSRASSGHSSIYIHSHCKNPKPLNVLGAHIVQDAEAYTNEEVPETKDIALPKHTNLINELAIDIGGSLAKLVYFTRNEPSSDGLPGGGRLNFFKIETSKIDEFIGIIKQVLEKHYCHNGKDKINHQLMLLATGGGSQKFYNVLQEQLNCVVQTEDEITCLVVGLDFFITEIQNEVFYFNEETHSYVEIETFESETETNETHYPYLLVNIGSGVGMIMVTGPGPDNFVRVGGSSLGGGTLWGLLSVLTDTHDFDEMLELAAKGHNENVDLLVGDIYGQGYNNIGLKANHIASSMGKVFKKVLDENDDDSSTDNNNDTTDLSNGTQHTATHKDERFKRLEKIKQEDIARSLLYAVSNNIGQIAYLQAQRYNLKRIYFAGSYIRNHYQTIRTLSYAINFWSQGSKKAYFLKHEGYLGGMGAFLKREADDEDLTTQDSDSGPYTPTHHSPLSPTDSKGCSIGHPDITKC</sequence>
<feature type="region of interest" description="Disordered" evidence="4">
    <location>
        <begin position="1"/>
        <end position="34"/>
    </location>
</feature>
<dbReference type="Proteomes" id="UP001165063">
    <property type="component" value="Unassembled WGS sequence"/>
</dbReference>
<dbReference type="GO" id="GO:0004594">
    <property type="term" value="F:pantothenate kinase activity"/>
    <property type="evidence" value="ECO:0007669"/>
    <property type="project" value="TreeGrafter"/>
</dbReference>
<dbReference type="InterPro" id="IPR043129">
    <property type="entry name" value="ATPase_NBD"/>
</dbReference>
<evidence type="ECO:0000256" key="1">
    <source>
        <dbReference type="ARBA" id="ARBA00022741"/>
    </source>
</evidence>
<evidence type="ECO:0000256" key="2">
    <source>
        <dbReference type="ARBA" id="ARBA00022840"/>
    </source>
</evidence>
<reference evidence="5" key="1">
    <citation type="submission" date="2023-04" db="EMBL/GenBank/DDBJ databases">
        <title>Ambrosiozyma monospora NBRC 1965.</title>
        <authorList>
            <person name="Ichikawa N."/>
            <person name="Sato H."/>
            <person name="Tonouchi N."/>
        </authorList>
    </citation>
    <scope>NUCLEOTIDE SEQUENCE</scope>
    <source>
        <strain evidence="5">NBRC 1965</strain>
    </source>
</reference>
<feature type="region of interest" description="Disordered" evidence="4">
    <location>
        <begin position="458"/>
        <end position="497"/>
    </location>
</feature>
<feature type="compositionally biased region" description="Polar residues" evidence="4">
    <location>
        <begin position="1"/>
        <end position="13"/>
    </location>
</feature>
<dbReference type="OrthoDB" id="498611at2759"/>
<keyword evidence="2" id="KW-0067">ATP-binding</keyword>
<dbReference type="Pfam" id="PF03630">
    <property type="entry name" value="Fumble"/>
    <property type="match status" value="1"/>
</dbReference>
<keyword evidence="1" id="KW-0547">Nucleotide-binding</keyword>
<dbReference type="GO" id="GO:0005829">
    <property type="term" value="C:cytosol"/>
    <property type="evidence" value="ECO:0007669"/>
    <property type="project" value="TreeGrafter"/>
</dbReference>
<accession>A0A9W6YQR6</accession>
<protein>
    <submittedName>
        <fullName evidence="5">Unnamed protein product</fullName>
    </submittedName>
</protein>
<gene>
    <name evidence="5" type="ORF">Amon01_000002400</name>
</gene>
<dbReference type="PANTHER" id="PTHR12280:SF20">
    <property type="entry name" value="4'-PHOSPHOPANTETHEINE PHOSPHATASE"/>
    <property type="match status" value="1"/>
</dbReference>
<dbReference type="NCBIfam" id="TIGR00555">
    <property type="entry name" value="panK_eukar"/>
    <property type="match status" value="1"/>
</dbReference>
<evidence type="ECO:0000256" key="4">
    <source>
        <dbReference type="SAM" id="MobiDB-lite"/>
    </source>
</evidence>
<dbReference type="InterPro" id="IPR004567">
    <property type="entry name" value="Type_II_PanK"/>
</dbReference>
<proteinExistence type="predicted"/>
<keyword evidence="6" id="KW-1185">Reference proteome</keyword>
<feature type="compositionally biased region" description="Polar residues" evidence="4">
    <location>
        <begin position="463"/>
        <end position="485"/>
    </location>
</feature>
<feature type="region of interest" description="Disordered" evidence="4">
    <location>
        <begin position="336"/>
        <end position="363"/>
    </location>
</feature>
<dbReference type="GO" id="GO:0015937">
    <property type="term" value="P:coenzyme A biosynthetic process"/>
    <property type="evidence" value="ECO:0007669"/>
    <property type="project" value="UniProtKB-KW"/>
</dbReference>
<dbReference type="EMBL" id="BSXU01000016">
    <property type="protein sequence ID" value="GMG18856.1"/>
    <property type="molecule type" value="Genomic_DNA"/>
</dbReference>
<dbReference type="GO" id="GO:0005634">
    <property type="term" value="C:nucleus"/>
    <property type="evidence" value="ECO:0007669"/>
    <property type="project" value="TreeGrafter"/>
</dbReference>
<dbReference type="PANTHER" id="PTHR12280">
    <property type="entry name" value="PANTOTHENATE KINASE"/>
    <property type="match status" value="1"/>
</dbReference>
<dbReference type="Gene3D" id="3.30.420.40">
    <property type="match status" value="1"/>
</dbReference>
<keyword evidence="3" id="KW-0173">Coenzyme A biosynthesis</keyword>
<dbReference type="SUPFAM" id="SSF53067">
    <property type="entry name" value="Actin-like ATPase domain"/>
    <property type="match status" value="2"/>
</dbReference>
<comment type="caution">
    <text evidence="5">The sequence shown here is derived from an EMBL/GenBank/DDBJ whole genome shotgun (WGS) entry which is preliminary data.</text>
</comment>
<organism evidence="5 6">
    <name type="scientific">Ambrosiozyma monospora</name>
    <name type="common">Yeast</name>
    <name type="synonym">Endomycopsis monosporus</name>
    <dbReference type="NCBI Taxonomy" id="43982"/>
    <lineage>
        <taxon>Eukaryota</taxon>
        <taxon>Fungi</taxon>
        <taxon>Dikarya</taxon>
        <taxon>Ascomycota</taxon>
        <taxon>Saccharomycotina</taxon>
        <taxon>Pichiomycetes</taxon>
        <taxon>Pichiales</taxon>
        <taxon>Pichiaceae</taxon>
        <taxon>Ambrosiozyma</taxon>
    </lineage>
</organism>
<feature type="compositionally biased region" description="Low complexity" evidence="4">
    <location>
        <begin position="342"/>
        <end position="353"/>
    </location>
</feature>
<dbReference type="GO" id="GO:0005524">
    <property type="term" value="F:ATP binding"/>
    <property type="evidence" value="ECO:0007669"/>
    <property type="project" value="UniProtKB-KW"/>
</dbReference>
<evidence type="ECO:0000313" key="5">
    <source>
        <dbReference type="EMBL" id="GMG18856.1"/>
    </source>
</evidence>
<feature type="compositionally biased region" description="Polar residues" evidence="4">
    <location>
        <begin position="21"/>
        <end position="34"/>
    </location>
</feature>
<name>A0A9W6YQR6_AMBMO</name>
<dbReference type="Gene3D" id="3.30.420.510">
    <property type="match status" value="1"/>
</dbReference>
<dbReference type="AlphaFoldDB" id="A0A9W6YQR6"/>
<evidence type="ECO:0000313" key="6">
    <source>
        <dbReference type="Proteomes" id="UP001165063"/>
    </source>
</evidence>
<evidence type="ECO:0000256" key="3">
    <source>
        <dbReference type="ARBA" id="ARBA00022993"/>
    </source>
</evidence>